<name>A0ABX7B0M2_9PROT</name>
<dbReference type="RefSeq" id="WP_201071968.1">
    <property type="nucleotide sequence ID" value="NZ_CP067420.1"/>
</dbReference>
<reference evidence="2" key="1">
    <citation type="submission" date="2021-02" db="EMBL/GenBank/DDBJ databases">
        <title>Skermanella TT6 skin isolate.</title>
        <authorList>
            <person name="Lee K."/>
            <person name="Ganzorig M."/>
        </authorList>
    </citation>
    <scope>NUCLEOTIDE SEQUENCE</scope>
    <source>
        <strain evidence="2">TT6</strain>
    </source>
</reference>
<proteinExistence type="predicted"/>
<dbReference type="EMBL" id="CP067420">
    <property type="protein sequence ID" value="QQP87875.1"/>
    <property type="molecule type" value="Genomic_DNA"/>
</dbReference>
<feature type="domain" description="Antitoxin SocA-like Panacea" evidence="1">
    <location>
        <begin position="27"/>
        <end position="117"/>
    </location>
</feature>
<dbReference type="Proteomes" id="UP000595197">
    <property type="component" value="Chromosome"/>
</dbReference>
<protein>
    <submittedName>
        <fullName evidence="2">SocA family protein</fullName>
    </submittedName>
</protein>
<dbReference type="Pfam" id="PF13274">
    <property type="entry name" value="SocA_Panacea"/>
    <property type="match status" value="1"/>
</dbReference>
<dbReference type="InterPro" id="IPR025272">
    <property type="entry name" value="SocA_Panacea"/>
</dbReference>
<sequence length="159" mass="18730">MATARQIADYIIRFSQDRGDPITNLKLQKLVYYSHAWHLALTGRPLFSERIEAWVHGPVVPSLYQEFRGYKWNPISERPREPDLPDDIRKHLDEVLEVYGIETAYALERMTHQEEPWLKARGGIPEDQECRNPINDMDMLQFYKKMGDAEDPKEQSSKR</sequence>
<keyword evidence="3" id="KW-1185">Reference proteome</keyword>
<evidence type="ECO:0000313" key="2">
    <source>
        <dbReference type="EMBL" id="QQP87875.1"/>
    </source>
</evidence>
<accession>A0ABX7B0M2</accession>
<organism evidence="2 3">
    <name type="scientific">Skermanella cutis</name>
    <dbReference type="NCBI Taxonomy" id="2775420"/>
    <lineage>
        <taxon>Bacteria</taxon>
        <taxon>Pseudomonadati</taxon>
        <taxon>Pseudomonadota</taxon>
        <taxon>Alphaproteobacteria</taxon>
        <taxon>Rhodospirillales</taxon>
        <taxon>Azospirillaceae</taxon>
        <taxon>Skermanella</taxon>
    </lineage>
</organism>
<evidence type="ECO:0000259" key="1">
    <source>
        <dbReference type="Pfam" id="PF13274"/>
    </source>
</evidence>
<evidence type="ECO:0000313" key="3">
    <source>
        <dbReference type="Proteomes" id="UP000595197"/>
    </source>
</evidence>
<gene>
    <name evidence="2" type="ORF">IGS68_17540</name>
</gene>